<evidence type="ECO:0008006" key="4">
    <source>
        <dbReference type="Google" id="ProtNLM"/>
    </source>
</evidence>
<comment type="caution">
    <text evidence="2">The sequence shown here is derived from an EMBL/GenBank/DDBJ whole genome shotgun (WGS) entry which is preliminary data.</text>
</comment>
<name>A0A7J6WCF4_THATH</name>
<organism evidence="2 3">
    <name type="scientific">Thalictrum thalictroides</name>
    <name type="common">Rue-anemone</name>
    <name type="synonym">Anemone thalictroides</name>
    <dbReference type="NCBI Taxonomy" id="46969"/>
    <lineage>
        <taxon>Eukaryota</taxon>
        <taxon>Viridiplantae</taxon>
        <taxon>Streptophyta</taxon>
        <taxon>Embryophyta</taxon>
        <taxon>Tracheophyta</taxon>
        <taxon>Spermatophyta</taxon>
        <taxon>Magnoliopsida</taxon>
        <taxon>Ranunculales</taxon>
        <taxon>Ranunculaceae</taxon>
        <taxon>Thalictroideae</taxon>
        <taxon>Thalictrum</taxon>
    </lineage>
</organism>
<proteinExistence type="predicted"/>
<dbReference type="AlphaFoldDB" id="A0A7J6WCF4"/>
<evidence type="ECO:0000313" key="2">
    <source>
        <dbReference type="EMBL" id="KAF5195059.1"/>
    </source>
</evidence>
<feature type="chain" id="PRO_5029692272" description="Defensin-like protein" evidence="1">
    <location>
        <begin position="21"/>
        <end position="128"/>
    </location>
</feature>
<feature type="signal peptide" evidence="1">
    <location>
        <begin position="1"/>
        <end position="20"/>
    </location>
</feature>
<evidence type="ECO:0000313" key="3">
    <source>
        <dbReference type="Proteomes" id="UP000554482"/>
    </source>
</evidence>
<protein>
    <recommendedName>
        <fullName evidence="4">Defensin-like protein</fullName>
    </recommendedName>
</protein>
<dbReference type="Proteomes" id="UP000554482">
    <property type="component" value="Unassembled WGS sequence"/>
</dbReference>
<accession>A0A7J6WCF4</accession>
<keyword evidence="3" id="KW-1185">Reference proteome</keyword>
<evidence type="ECO:0000256" key="1">
    <source>
        <dbReference type="SAM" id="SignalP"/>
    </source>
</evidence>
<keyword evidence="1" id="KW-0732">Signal</keyword>
<reference evidence="2 3" key="1">
    <citation type="submission" date="2020-06" db="EMBL/GenBank/DDBJ databases">
        <title>Transcriptomic and genomic resources for Thalictrum thalictroides and T. hernandezii: Facilitating candidate gene discovery in an emerging model plant lineage.</title>
        <authorList>
            <person name="Arias T."/>
            <person name="Riano-Pachon D.M."/>
            <person name="Di Stilio V.S."/>
        </authorList>
    </citation>
    <scope>NUCLEOTIDE SEQUENCE [LARGE SCALE GENOMIC DNA]</scope>
    <source>
        <strain evidence="3">cv. WT478/WT964</strain>
        <tissue evidence="2">Leaves</tissue>
    </source>
</reference>
<gene>
    <name evidence="2" type="ORF">FRX31_015353</name>
</gene>
<sequence>MDKVSSKMIFLMAIMLVVTAGLPSKKVLVKAAGLGEMCNVNQECDSCGGSVDNGNFNKCSSVCLENTCQCLCEKKPVMTEEPQVHPTAFEPCVTREECLLTPCNDIPGCVGFCDNGVCRCNCTDENQL</sequence>
<dbReference type="EMBL" id="JABWDY010017883">
    <property type="protein sequence ID" value="KAF5195059.1"/>
    <property type="molecule type" value="Genomic_DNA"/>
</dbReference>